<evidence type="ECO:0000256" key="5">
    <source>
        <dbReference type="SAM" id="SignalP"/>
    </source>
</evidence>
<dbReference type="InterPro" id="IPR004033">
    <property type="entry name" value="UbiE/COQ5_MeTrFase"/>
</dbReference>
<dbReference type="EC" id="2.1.1.201" evidence="4"/>
<organism evidence="6 7">
    <name type="scientific">Perkinsus chesapeaki</name>
    <name type="common">Clam parasite</name>
    <name type="synonym">Perkinsus andrewsi</name>
    <dbReference type="NCBI Taxonomy" id="330153"/>
    <lineage>
        <taxon>Eukaryota</taxon>
        <taxon>Sar</taxon>
        <taxon>Alveolata</taxon>
        <taxon>Perkinsozoa</taxon>
        <taxon>Perkinsea</taxon>
        <taxon>Perkinsida</taxon>
        <taxon>Perkinsidae</taxon>
        <taxon>Perkinsus</taxon>
    </lineage>
</organism>
<dbReference type="NCBIfam" id="TIGR01934">
    <property type="entry name" value="MenG_MenH_UbiE"/>
    <property type="match status" value="1"/>
</dbReference>
<proteinExistence type="inferred from homology"/>
<dbReference type="Pfam" id="PF01209">
    <property type="entry name" value="Ubie_methyltran"/>
    <property type="match status" value="1"/>
</dbReference>
<evidence type="ECO:0000256" key="1">
    <source>
        <dbReference type="ARBA" id="ARBA00022603"/>
    </source>
</evidence>
<dbReference type="Gene3D" id="3.40.50.150">
    <property type="entry name" value="Vaccinia Virus protein VP39"/>
    <property type="match status" value="1"/>
</dbReference>
<keyword evidence="1 4" id="KW-0489">Methyltransferase</keyword>
<keyword evidence="4" id="KW-0999">Mitochondrion inner membrane</keyword>
<keyword evidence="2 4" id="KW-0808">Transferase</keyword>
<keyword evidence="4" id="KW-0831">Ubiquinone biosynthesis</keyword>
<feature type="chain" id="PRO_5029801914" description="2-methoxy-6-polyprenyl-1,4-benzoquinol methylase, mitochondrial" evidence="5">
    <location>
        <begin position="23"/>
        <end position="619"/>
    </location>
</feature>
<dbReference type="HAMAP" id="MF_01813">
    <property type="entry name" value="MenG_UbiE_methyltr"/>
    <property type="match status" value="1"/>
</dbReference>
<evidence type="ECO:0000256" key="2">
    <source>
        <dbReference type="ARBA" id="ARBA00022679"/>
    </source>
</evidence>
<feature type="binding site" evidence="4">
    <location>
        <position position="93"/>
    </location>
    <ligand>
        <name>S-adenosyl-L-methionine</name>
        <dbReference type="ChEBI" id="CHEBI:59789"/>
    </ligand>
</feature>
<accession>A0A7J6LX78</accession>
<keyword evidence="4" id="KW-0496">Mitochondrion</keyword>
<evidence type="ECO:0000256" key="3">
    <source>
        <dbReference type="ARBA" id="ARBA00022691"/>
    </source>
</evidence>
<comment type="similarity">
    <text evidence="4">Belongs to the class I-like SAM-binding methyltransferase superfamily. MenG/UbiE family.</text>
</comment>
<evidence type="ECO:0000256" key="4">
    <source>
        <dbReference type="HAMAP-Rule" id="MF_03191"/>
    </source>
</evidence>
<comment type="caution">
    <text evidence="6">The sequence shown here is derived from an EMBL/GenBank/DDBJ whole genome shotgun (WGS) entry which is preliminary data.</text>
</comment>
<evidence type="ECO:0000313" key="6">
    <source>
        <dbReference type="EMBL" id="KAF4663401.1"/>
    </source>
</evidence>
<feature type="signal peptide" evidence="5">
    <location>
        <begin position="1"/>
        <end position="22"/>
    </location>
</feature>
<keyword evidence="5" id="KW-0732">Signal</keyword>
<keyword evidence="4" id="KW-0472">Membrane</keyword>
<dbReference type="Proteomes" id="UP000591131">
    <property type="component" value="Unassembled WGS sequence"/>
</dbReference>
<comment type="subunit">
    <text evidence="4">Component of a multi-subunit COQ enzyme complex.</text>
</comment>
<protein>
    <recommendedName>
        <fullName evidence="4">2-methoxy-6-polyprenyl-1,4-benzoquinol methylase, mitochondrial</fullName>
        <ecNumber evidence="4">2.1.1.201</ecNumber>
    </recommendedName>
    <alternativeName>
        <fullName evidence="4">Ubiquinone biosynthesis methyltransferase COQ5</fullName>
    </alternativeName>
</protein>
<dbReference type="PROSITE" id="PS51608">
    <property type="entry name" value="SAM_MT_UBIE"/>
    <property type="match status" value="1"/>
</dbReference>
<dbReference type="GO" id="GO:0032259">
    <property type="term" value="P:methylation"/>
    <property type="evidence" value="ECO:0007669"/>
    <property type="project" value="UniProtKB-KW"/>
</dbReference>
<comment type="catalytic activity">
    <reaction evidence="4">
        <text>a 2-methoxy-6-(all-trans-polyprenyl)benzene-1,4-diol + S-adenosyl-L-methionine = a 5-methoxy-2-methyl-3-(all-trans-polyprenyl)benzene-1,4-diol + S-adenosyl-L-homocysteine + H(+)</text>
        <dbReference type="Rhea" id="RHEA:28286"/>
        <dbReference type="Rhea" id="RHEA-COMP:10858"/>
        <dbReference type="Rhea" id="RHEA-COMP:10859"/>
        <dbReference type="ChEBI" id="CHEBI:15378"/>
        <dbReference type="ChEBI" id="CHEBI:57856"/>
        <dbReference type="ChEBI" id="CHEBI:59789"/>
        <dbReference type="ChEBI" id="CHEBI:84166"/>
        <dbReference type="ChEBI" id="CHEBI:84167"/>
        <dbReference type="EC" id="2.1.1.201"/>
    </reaction>
</comment>
<dbReference type="SUPFAM" id="SSF53335">
    <property type="entry name" value="S-adenosyl-L-methionine-dependent methyltransferases"/>
    <property type="match status" value="1"/>
</dbReference>
<dbReference type="EMBL" id="JAAPAO010000318">
    <property type="protein sequence ID" value="KAF4663401.1"/>
    <property type="molecule type" value="Genomic_DNA"/>
</dbReference>
<dbReference type="PANTHER" id="PTHR43591">
    <property type="entry name" value="METHYLTRANSFERASE"/>
    <property type="match status" value="1"/>
</dbReference>
<evidence type="ECO:0000313" key="7">
    <source>
        <dbReference type="Proteomes" id="UP000591131"/>
    </source>
</evidence>
<feature type="binding site" evidence="4">
    <location>
        <position position="113"/>
    </location>
    <ligand>
        <name>S-adenosyl-L-methionine</name>
        <dbReference type="ChEBI" id="CHEBI:59789"/>
    </ligand>
</feature>
<name>A0A7J6LX78_PERCH</name>
<comment type="function">
    <text evidence="4">Methyltransferase required for the conversion of 2-polyprenyl-6-methoxy-1,4-benzoquinol (DDMQH2) to 2-polyprenyl-3-methyl-6-methoxy-1,4-benzoquinol (DMQH2).</text>
</comment>
<dbReference type="GO" id="GO:0008425">
    <property type="term" value="F:2-methoxy-6-polyprenyl-1,4-benzoquinol methyltransferase activity"/>
    <property type="evidence" value="ECO:0007669"/>
    <property type="project" value="UniProtKB-UniRule"/>
</dbReference>
<gene>
    <name evidence="6" type="primary">COQ5</name>
    <name evidence="6" type="ORF">FOL47_005758</name>
</gene>
<keyword evidence="7" id="KW-1185">Reference proteome</keyword>
<comment type="pathway">
    <text evidence="4">Cofactor biosynthesis; ubiquinone biosynthesis.</text>
</comment>
<dbReference type="UniPathway" id="UPA00232"/>
<feature type="binding site" evidence="4">
    <location>
        <position position="159"/>
    </location>
    <ligand>
        <name>S-adenosyl-L-methionine</name>
        <dbReference type="ChEBI" id="CHEBI:59789"/>
    </ligand>
</feature>
<keyword evidence="3 4" id="KW-0949">S-adenosyl-L-methionine</keyword>
<dbReference type="CDD" id="cd02440">
    <property type="entry name" value="AdoMet_MTases"/>
    <property type="match status" value="1"/>
</dbReference>
<dbReference type="AlphaFoldDB" id="A0A7J6LX78"/>
<dbReference type="InterPro" id="IPR029063">
    <property type="entry name" value="SAM-dependent_MTases_sf"/>
</dbReference>
<comment type="subcellular location">
    <subcellularLocation>
        <location evidence="4">Mitochondrion inner membrane</location>
        <topology evidence="4">Peripheral membrane protein</topology>
        <orientation evidence="4">Matrix side</orientation>
    </subcellularLocation>
</comment>
<feature type="binding site" evidence="4">
    <location>
        <begin position="141"/>
        <end position="142"/>
    </location>
    <ligand>
        <name>S-adenosyl-L-methionine</name>
        <dbReference type="ChEBI" id="CHEBI:59789"/>
    </ligand>
</feature>
<dbReference type="PANTHER" id="PTHR43591:SF24">
    <property type="entry name" value="2-METHOXY-6-POLYPRENYL-1,4-BENZOQUINOL METHYLASE, MITOCHONDRIAL"/>
    <property type="match status" value="1"/>
</dbReference>
<dbReference type="GO" id="GO:0031314">
    <property type="term" value="C:extrinsic component of mitochondrial inner membrane"/>
    <property type="evidence" value="ECO:0007669"/>
    <property type="project" value="UniProtKB-UniRule"/>
</dbReference>
<reference evidence="6 7" key="1">
    <citation type="submission" date="2020-04" db="EMBL/GenBank/DDBJ databases">
        <title>Perkinsus chesapeaki whole genome sequence.</title>
        <authorList>
            <person name="Bogema D.R."/>
        </authorList>
    </citation>
    <scope>NUCLEOTIDE SEQUENCE [LARGE SCALE GENOMIC DNA]</scope>
    <source>
        <strain evidence="6">ATCC PRA-425</strain>
    </source>
</reference>
<sequence>MSSFSCLRVCWILALLVPLALVLLNVVLDKSFDRTNHQAEPFGSGKMFDRIAKYYDMGNRAMSLGLDQSWRRSMLESLDLKETDRLLDLATGTGDVAIMAAKVGNLTHVRGIDPSVGMVGIGQEKVASENLQDRVALEVGDAQNLTTVPDASIDKITMSFGIRNVPDRAKALREMSRVLVSSPSSRVGILEFTAPKGTILAPVAKYFVRYVVPILGGAVSGNMDEYRYLEKSIFEFPSPEEFSALMNANGLKVIEVEHFAQGVVQLYFVELLVVDEGGKRTSEITAPPPPHSVADSMASDAPGLDRPGGCYHRLNIQLENTDNLLLLLQSLRAVAGKDNPTGDGNIVVYIRADNDEEAGLYMSTESQSKTVAAGCYFPARLCRAYDLQVIGGFVQAFTFSYRLGRLQELPVEEFPAEFALYISPLISALQVFRAPTSVRLLYDSTPIDADPNDVDEDADDAVLKLVIKDQSLGNDAECQCVIHTVAVSEADRLDASELLESEDLPSAKCDVLATEVLAAIGQELTVSSYLGSQGELTRGAASVTGSVSISQPNEPNAALKLKAKDWAADAEVEVDREITKIDLLTSLDFRYEKAFANYLMDTWSFKGALSPMEHSGRDR</sequence>
<dbReference type="OrthoDB" id="6329284at2759"/>